<dbReference type="AlphaFoldDB" id="A0AAV5JY79"/>
<name>A0AAV5JY79_9ROSI</name>
<evidence type="ECO:0000313" key="1">
    <source>
        <dbReference type="EMBL" id="GKV17120.1"/>
    </source>
</evidence>
<keyword evidence="2" id="KW-1185">Reference proteome</keyword>
<gene>
    <name evidence="1" type="ORF">SLEP1_g27662</name>
</gene>
<dbReference type="EMBL" id="BPVZ01000047">
    <property type="protein sequence ID" value="GKV17120.1"/>
    <property type="molecule type" value="Genomic_DNA"/>
</dbReference>
<organism evidence="1 2">
    <name type="scientific">Rubroshorea leprosula</name>
    <dbReference type="NCBI Taxonomy" id="152421"/>
    <lineage>
        <taxon>Eukaryota</taxon>
        <taxon>Viridiplantae</taxon>
        <taxon>Streptophyta</taxon>
        <taxon>Embryophyta</taxon>
        <taxon>Tracheophyta</taxon>
        <taxon>Spermatophyta</taxon>
        <taxon>Magnoliopsida</taxon>
        <taxon>eudicotyledons</taxon>
        <taxon>Gunneridae</taxon>
        <taxon>Pentapetalae</taxon>
        <taxon>rosids</taxon>
        <taxon>malvids</taxon>
        <taxon>Malvales</taxon>
        <taxon>Dipterocarpaceae</taxon>
        <taxon>Rubroshorea</taxon>
    </lineage>
</organism>
<dbReference type="Proteomes" id="UP001054252">
    <property type="component" value="Unassembled WGS sequence"/>
</dbReference>
<proteinExistence type="predicted"/>
<protein>
    <submittedName>
        <fullName evidence="1">Uncharacterized protein</fullName>
    </submittedName>
</protein>
<sequence>MPTWNLLNCSDDLKNFIFLEILHGFVSDIVMITDASQWEFVNAGTCRHVY</sequence>
<evidence type="ECO:0000313" key="2">
    <source>
        <dbReference type="Proteomes" id="UP001054252"/>
    </source>
</evidence>
<accession>A0AAV5JY79</accession>
<comment type="caution">
    <text evidence="1">The sequence shown here is derived from an EMBL/GenBank/DDBJ whole genome shotgun (WGS) entry which is preliminary data.</text>
</comment>
<reference evidence="1 2" key="1">
    <citation type="journal article" date="2021" name="Commun. Biol.">
        <title>The genome of Shorea leprosula (Dipterocarpaceae) highlights the ecological relevance of drought in aseasonal tropical rainforests.</title>
        <authorList>
            <person name="Ng K.K.S."/>
            <person name="Kobayashi M.J."/>
            <person name="Fawcett J.A."/>
            <person name="Hatakeyama M."/>
            <person name="Paape T."/>
            <person name="Ng C.H."/>
            <person name="Ang C.C."/>
            <person name="Tnah L.H."/>
            <person name="Lee C.T."/>
            <person name="Nishiyama T."/>
            <person name="Sese J."/>
            <person name="O'Brien M.J."/>
            <person name="Copetti D."/>
            <person name="Mohd Noor M.I."/>
            <person name="Ong R.C."/>
            <person name="Putra M."/>
            <person name="Sireger I.Z."/>
            <person name="Indrioko S."/>
            <person name="Kosugi Y."/>
            <person name="Izuno A."/>
            <person name="Isagi Y."/>
            <person name="Lee S.L."/>
            <person name="Shimizu K.K."/>
        </authorList>
    </citation>
    <scope>NUCLEOTIDE SEQUENCE [LARGE SCALE GENOMIC DNA]</scope>
    <source>
        <strain evidence="1">214</strain>
    </source>
</reference>